<accession>X1AJN5</accession>
<comment type="caution">
    <text evidence="2">The sequence shown here is derived from an EMBL/GenBank/DDBJ whole genome shotgun (WGS) entry which is preliminary data.</text>
</comment>
<name>X1AJN5_9ZZZZ</name>
<organism evidence="2">
    <name type="scientific">marine sediment metagenome</name>
    <dbReference type="NCBI Taxonomy" id="412755"/>
    <lineage>
        <taxon>unclassified sequences</taxon>
        <taxon>metagenomes</taxon>
        <taxon>ecological metagenomes</taxon>
    </lineage>
</organism>
<dbReference type="AlphaFoldDB" id="X1AJN5"/>
<reference evidence="2" key="1">
    <citation type="journal article" date="2014" name="Front. Microbiol.">
        <title>High frequency of phylogenetically diverse reductive dehalogenase-homologous genes in deep subseafloor sedimentary metagenomes.</title>
        <authorList>
            <person name="Kawai M."/>
            <person name="Futagami T."/>
            <person name="Toyoda A."/>
            <person name="Takaki Y."/>
            <person name="Nishi S."/>
            <person name="Hori S."/>
            <person name="Arai W."/>
            <person name="Tsubouchi T."/>
            <person name="Morono Y."/>
            <person name="Uchiyama I."/>
            <person name="Ito T."/>
            <person name="Fujiyama A."/>
            <person name="Inagaki F."/>
            <person name="Takami H."/>
        </authorList>
    </citation>
    <scope>NUCLEOTIDE SEQUENCE</scope>
    <source>
        <strain evidence="2">Expedition CK06-06</strain>
    </source>
</reference>
<sequence>MKKTLAILCIATLFVACGSSTKVTKSTDSALSIPIETTIDLTKVVNDKAPVTINPGRFTTETVTYRLPRVVQGTYTVSDFGKYIDDFKAIDYSGNALQVNKIDTNSWTISNASQLDKIG</sequence>
<gene>
    <name evidence="2" type="ORF">S01H4_14258</name>
</gene>
<dbReference type="InterPro" id="IPR040756">
    <property type="entry name" value="Peptidase_M61_N"/>
</dbReference>
<dbReference type="Gene3D" id="2.60.40.3650">
    <property type="match status" value="1"/>
</dbReference>
<evidence type="ECO:0000259" key="1">
    <source>
        <dbReference type="Pfam" id="PF17899"/>
    </source>
</evidence>
<dbReference type="PROSITE" id="PS51257">
    <property type="entry name" value="PROKAR_LIPOPROTEIN"/>
    <property type="match status" value="1"/>
</dbReference>
<dbReference type="EMBL" id="BART01006255">
    <property type="protein sequence ID" value="GAG60226.1"/>
    <property type="molecule type" value="Genomic_DNA"/>
</dbReference>
<proteinExistence type="predicted"/>
<feature type="domain" description="Peptidase M61 N-terminal" evidence="1">
    <location>
        <begin position="37"/>
        <end position="115"/>
    </location>
</feature>
<evidence type="ECO:0000313" key="2">
    <source>
        <dbReference type="EMBL" id="GAG60226.1"/>
    </source>
</evidence>
<protein>
    <recommendedName>
        <fullName evidence="1">Peptidase M61 N-terminal domain-containing protein</fullName>
    </recommendedName>
</protein>
<dbReference type="Pfam" id="PF17899">
    <property type="entry name" value="Peptidase_M61_N"/>
    <property type="match status" value="1"/>
</dbReference>